<comment type="caution">
    <text evidence="11">The sequence shown here is derived from an EMBL/GenBank/DDBJ whole genome shotgun (WGS) entry which is preliminary data.</text>
</comment>
<evidence type="ECO:0000313" key="12">
    <source>
        <dbReference type="Proteomes" id="UP001500466"/>
    </source>
</evidence>
<protein>
    <submittedName>
        <fullName evidence="11">Aromatic ring-hydroxylating dioxygenase subunit alpha</fullName>
    </submittedName>
</protein>
<dbReference type="Gene3D" id="3.90.380.10">
    <property type="entry name" value="Naphthalene 1,2-dioxygenase Alpha Subunit, Chain A, domain 1"/>
    <property type="match status" value="1"/>
</dbReference>
<dbReference type="Pfam" id="PF00848">
    <property type="entry name" value="Ring_hydroxyl_A"/>
    <property type="match status" value="1"/>
</dbReference>
<keyword evidence="12" id="KW-1185">Reference proteome</keyword>
<dbReference type="InterPro" id="IPR036922">
    <property type="entry name" value="Rieske_2Fe-2S_sf"/>
</dbReference>
<feature type="region of interest" description="Disordered" evidence="9">
    <location>
        <begin position="395"/>
        <end position="416"/>
    </location>
</feature>
<dbReference type="RefSeq" id="WP_345679706.1">
    <property type="nucleotide sequence ID" value="NZ_BAABHS010000034.1"/>
</dbReference>
<keyword evidence="4 11" id="KW-0223">Dioxygenase</keyword>
<name>A0ABP9I652_9ACTN</name>
<dbReference type="Proteomes" id="UP001500466">
    <property type="component" value="Unassembled WGS sequence"/>
</dbReference>
<evidence type="ECO:0000256" key="2">
    <source>
        <dbReference type="ARBA" id="ARBA00022714"/>
    </source>
</evidence>
<dbReference type="PROSITE" id="PS00570">
    <property type="entry name" value="RING_HYDROXYL_ALPHA"/>
    <property type="match status" value="1"/>
</dbReference>
<dbReference type="InterPro" id="IPR015881">
    <property type="entry name" value="ARHD_Rieske_2Fe_2S"/>
</dbReference>
<dbReference type="GO" id="GO:0051213">
    <property type="term" value="F:dioxygenase activity"/>
    <property type="evidence" value="ECO:0007669"/>
    <property type="project" value="UniProtKB-KW"/>
</dbReference>
<dbReference type="PRINTS" id="PR00090">
    <property type="entry name" value="RNGDIOXGNASE"/>
</dbReference>
<evidence type="ECO:0000256" key="7">
    <source>
        <dbReference type="ARBA" id="ARBA00023014"/>
    </source>
</evidence>
<dbReference type="InterPro" id="IPR017941">
    <property type="entry name" value="Rieske_2Fe-2S"/>
</dbReference>
<evidence type="ECO:0000256" key="1">
    <source>
        <dbReference type="ARBA" id="ARBA00008751"/>
    </source>
</evidence>
<dbReference type="Pfam" id="PF00355">
    <property type="entry name" value="Rieske"/>
    <property type="match status" value="1"/>
</dbReference>
<proteinExistence type="inferred from homology"/>
<evidence type="ECO:0000256" key="6">
    <source>
        <dbReference type="ARBA" id="ARBA00023004"/>
    </source>
</evidence>
<feature type="domain" description="Rieske" evidence="10">
    <location>
        <begin position="41"/>
        <end position="149"/>
    </location>
</feature>
<keyword evidence="2" id="KW-0001">2Fe-2S</keyword>
<keyword evidence="5" id="KW-0560">Oxidoreductase</keyword>
<gene>
    <name evidence="11" type="ORF">GCM10023205_68690</name>
</gene>
<comment type="similarity">
    <text evidence="1">Belongs to the bacterial ring-hydroxylating dioxygenase alpha subunit family.</text>
</comment>
<evidence type="ECO:0000256" key="4">
    <source>
        <dbReference type="ARBA" id="ARBA00022964"/>
    </source>
</evidence>
<accession>A0ABP9I652</accession>
<evidence type="ECO:0000256" key="9">
    <source>
        <dbReference type="SAM" id="MobiDB-lite"/>
    </source>
</evidence>
<dbReference type="PANTHER" id="PTHR43756:SF1">
    <property type="entry name" value="3-PHENYLPROPIONATE_CINNAMIC ACID DIOXYGENASE SUBUNIT ALPHA"/>
    <property type="match status" value="1"/>
</dbReference>
<dbReference type="InterPro" id="IPR015879">
    <property type="entry name" value="Ring_hydroxy_dOase_asu_C_dom"/>
</dbReference>
<keyword evidence="7" id="KW-0411">Iron-sulfur</keyword>
<dbReference type="InterPro" id="IPR001663">
    <property type="entry name" value="Rng_hydr_dOase-A"/>
</dbReference>
<evidence type="ECO:0000259" key="10">
    <source>
        <dbReference type="PROSITE" id="PS51296"/>
    </source>
</evidence>
<dbReference type="PANTHER" id="PTHR43756">
    <property type="entry name" value="CHOLINE MONOOXYGENASE, CHLOROPLASTIC"/>
    <property type="match status" value="1"/>
</dbReference>
<evidence type="ECO:0000313" key="11">
    <source>
        <dbReference type="EMBL" id="GAA4988022.1"/>
    </source>
</evidence>
<reference evidence="12" key="1">
    <citation type="journal article" date="2019" name="Int. J. Syst. Evol. Microbiol.">
        <title>The Global Catalogue of Microorganisms (GCM) 10K type strain sequencing project: providing services to taxonomists for standard genome sequencing and annotation.</title>
        <authorList>
            <consortium name="The Broad Institute Genomics Platform"/>
            <consortium name="The Broad Institute Genome Sequencing Center for Infectious Disease"/>
            <person name="Wu L."/>
            <person name="Ma J."/>
        </authorList>
    </citation>
    <scope>NUCLEOTIDE SEQUENCE [LARGE SCALE GENOMIC DNA]</scope>
    <source>
        <strain evidence="12">JCM 17986</strain>
    </source>
</reference>
<evidence type="ECO:0000256" key="5">
    <source>
        <dbReference type="ARBA" id="ARBA00023002"/>
    </source>
</evidence>
<evidence type="ECO:0000256" key="8">
    <source>
        <dbReference type="ARBA" id="ARBA00023027"/>
    </source>
</evidence>
<dbReference type="Gene3D" id="2.102.10.10">
    <property type="entry name" value="Rieske [2Fe-2S] iron-sulphur domain"/>
    <property type="match status" value="1"/>
</dbReference>
<keyword evidence="8" id="KW-0520">NAD</keyword>
<sequence>MSLPEVLGRFAPDCSSLPQTVFNDPEVLDAELARIFTRSWLFLAHESEVAVSGDYVTRRMGRDQVIVSRGEDGQIRVMRNACTHRGTLLCKATLGNTSHFMCPYHAWTFDNTGRLRGVPEARPAYGTFDKSSRDLRRARTEVYQGLVFATWDDDAEPLADFLGDFAWYLDALVGGDGAAWEVAGPPQRYTIKANWKLSCENFGGDGYHVPYAHRAPIEGGLFGTEDTGTGGPSGRVVWTPQGHTARVGYHPAGSGIPAYHGYPDEQRAEFAAKAKPEVFAVLENSDVLHGNVFPNLSFIQTVITYTGDEVEPTAFLALRLALPISPTETEMLNFALVPRNAPDAWKQKSVLACVRTHGAAAGLFESDDVDNFTAVTFTGDGAIAARTDLDYSMGARLPRPEPDDWPGPGESVPHDHSEYTHRAYYTTWLRHLREDA</sequence>
<dbReference type="EMBL" id="BAABHS010000034">
    <property type="protein sequence ID" value="GAA4988022.1"/>
    <property type="molecule type" value="Genomic_DNA"/>
</dbReference>
<dbReference type="SUPFAM" id="SSF50022">
    <property type="entry name" value="ISP domain"/>
    <property type="match status" value="1"/>
</dbReference>
<keyword evidence="3" id="KW-0479">Metal-binding</keyword>
<dbReference type="PROSITE" id="PS51296">
    <property type="entry name" value="RIESKE"/>
    <property type="match status" value="1"/>
</dbReference>
<dbReference type="SUPFAM" id="SSF55961">
    <property type="entry name" value="Bet v1-like"/>
    <property type="match status" value="1"/>
</dbReference>
<keyword evidence="6" id="KW-0408">Iron</keyword>
<evidence type="ECO:0000256" key="3">
    <source>
        <dbReference type="ARBA" id="ARBA00022723"/>
    </source>
</evidence>
<organism evidence="11 12">
    <name type="scientific">Yinghuangia aomiensis</name>
    <dbReference type="NCBI Taxonomy" id="676205"/>
    <lineage>
        <taxon>Bacteria</taxon>
        <taxon>Bacillati</taxon>
        <taxon>Actinomycetota</taxon>
        <taxon>Actinomycetes</taxon>
        <taxon>Kitasatosporales</taxon>
        <taxon>Streptomycetaceae</taxon>
        <taxon>Yinghuangia</taxon>
    </lineage>
</organism>